<evidence type="ECO:0000259" key="1">
    <source>
        <dbReference type="Pfam" id="PF13840"/>
    </source>
</evidence>
<gene>
    <name evidence="2" type="ORF">NAS2_0262</name>
</gene>
<accession>A0A4P2VK32</accession>
<evidence type="ECO:0000313" key="2">
    <source>
        <dbReference type="EMBL" id="BBE41655.1"/>
    </source>
</evidence>
<organism evidence="2 3">
    <name type="scientific">Conexivisphaera calida</name>
    <dbReference type="NCBI Taxonomy" id="1874277"/>
    <lineage>
        <taxon>Archaea</taxon>
        <taxon>Nitrososphaerota</taxon>
        <taxon>Conexivisphaeria</taxon>
        <taxon>Conexivisphaerales</taxon>
        <taxon>Conexivisphaeraceae</taxon>
        <taxon>Conexivisphaera</taxon>
    </lineage>
</organism>
<dbReference type="Pfam" id="PF13840">
    <property type="entry name" value="ACT_7"/>
    <property type="match status" value="1"/>
</dbReference>
<dbReference type="EMBL" id="AP018732">
    <property type="protein sequence ID" value="BBE41655.1"/>
    <property type="molecule type" value="Genomic_DNA"/>
</dbReference>
<keyword evidence="3" id="KW-1185">Reference proteome</keyword>
<dbReference type="InterPro" id="IPR045865">
    <property type="entry name" value="ACT-like_dom_sf"/>
</dbReference>
<proteinExistence type="predicted"/>
<name>A0A4P2VK32_9ARCH</name>
<feature type="domain" description="CASTOR ACT" evidence="1">
    <location>
        <begin position="138"/>
        <end position="196"/>
    </location>
</feature>
<sequence>MEQNLPAKLAVMYGYANLSALARAMRPEVERVHGSAASDDAILVALRRLRGNVEPTTPSSAVRDVIGRSAVAVRTDISRISIARTRAAVRVVMDILRHSHEHLVHLTEGLESITIAVDARAADVLNAVAGTADVLERRDGLAAIIISSPPEIKQTPGCLIPIFVKLYEEGINVEDMTSSHTDTIVLVDSRDAAKAFSSIDSLIKSFRGSA</sequence>
<dbReference type="SUPFAM" id="SSF55021">
    <property type="entry name" value="ACT-like"/>
    <property type="match status" value="1"/>
</dbReference>
<dbReference type="KEGG" id="ccai:NAS2_0262"/>
<dbReference type="InterPro" id="IPR027795">
    <property type="entry name" value="CASTOR_ACT_dom"/>
</dbReference>
<dbReference type="Gene3D" id="3.30.2130.10">
    <property type="entry name" value="VC0802-like"/>
    <property type="match status" value="1"/>
</dbReference>
<dbReference type="Proteomes" id="UP000509448">
    <property type="component" value="Chromosome"/>
</dbReference>
<evidence type="ECO:0000313" key="3">
    <source>
        <dbReference type="Proteomes" id="UP000509448"/>
    </source>
</evidence>
<protein>
    <recommendedName>
        <fullName evidence="1">CASTOR ACT domain-containing protein</fullName>
    </recommendedName>
</protein>
<reference evidence="2 3" key="1">
    <citation type="journal article" date="2019" name="ISME J.">
        <title>Isolation and characterization of a thermophilic sulfur- and iron-reducing thaumarchaeote from a terrestrial acidic hot spring.</title>
        <authorList>
            <person name="Kato S."/>
            <person name="Itoh T."/>
            <person name="Yuki M."/>
            <person name="Nagamori M."/>
            <person name="Ohnishi M."/>
            <person name="Uematsu K."/>
            <person name="Suzuki K."/>
            <person name="Takashina T."/>
            <person name="Ohkuma M."/>
        </authorList>
    </citation>
    <scope>NUCLEOTIDE SEQUENCE [LARGE SCALE GENOMIC DNA]</scope>
    <source>
        <strain evidence="2 3">NAS-02</strain>
    </source>
</reference>
<dbReference type="AlphaFoldDB" id="A0A4P2VK32"/>